<dbReference type="NCBIfam" id="TIGR01575">
    <property type="entry name" value="rimI"/>
    <property type="match status" value="1"/>
</dbReference>
<dbReference type="GO" id="GO:0004596">
    <property type="term" value="F:protein-N-terminal amino-acid acetyltransferase activity"/>
    <property type="evidence" value="ECO:0007669"/>
    <property type="project" value="InterPro"/>
</dbReference>
<sequence>MTTFREASVLDLPVLVSMEKTLFADSPWSMGQFKEEFKGVPRTHFFIVALDTENQIIGYAAVMVPAPGIEADVLTVGVLSEHRKAGIGKAFMEQLERWAMDKESNAMMLEVGTENIAAINLYKQLGYQQISVRTNYYGAGLDALVMRKELQ</sequence>
<dbReference type="InterPro" id="IPR016181">
    <property type="entry name" value="Acyl_CoA_acyltransferase"/>
</dbReference>
<dbReference type="GO" id="GO:0031415">
    <property type="term" value="C:NatA complex"/>
    <property type="evidence" value="ECO:0007669"/>
    <property type="project" value="InterPro"/>
</dbReference>
<proteinExistence type="predicted"/>
<dbReference type="EMBL" id="CAFABF010000022">
    <property type="protein sequence ID" value="CAB4826020.1"/>
    <property type="molecule type" value="Genomic_DNA"/>
</dbReference>
<dbReference type="SUPFAM" id="SSF55729">
    <property type="entry name" value="Acyl-CoA N-acyltransferases (Nat)"/>
    <property type="match status" value="1"/>
</dbReference>
<protein>
    <submittedName>
        <fullName evidence="4">Unannotated protein</fullName>
    </submittedName>
</protein>
<keyword evidence="1" id="KW-0808">Transferase</keyword>
<dbReference type="EMBL" id="CAEZXG010000025">
    <property type="protein sequence ID" value="CAB4678833.1"/>
    <property type="molecule type" value="Genomic_DNA"/>
</dbReference>
<dbReference type="CDD" id="cd04301">
    <property type="entry name" value="NAT_SF"/>
    <property type="match status" value="1"/>
</dbReference>
<dbReference type="PROSITE" id="PS51186">
    <property type="entry name" value="GNAT"/>
    <property type="match status" value="1"/>
</dbReference>
<reference evidence="4" key="1">
    <citation type="submission" date="2020-05" db="EMBL/GenBank/DDBJ databases">
        <authorList>
            <person name="Chiriac C."/>
            <person name="Salcher M."/>
            <person name="Ghai R."/>
            <person name="Kavagutti S V."/>
        </authorList>
    </citation>
    <scope>NUCLEOTIDE SEQUENCE</scope>
</reference>
<name>A0A6J6N2S1_9ZZZZ</name>
<dbReference type="PANTHER" id="PTHR23091">
    <property type="entry name" value="N-TERMINAL ACETYLTRANSFERASE"/>
    <property type="match status" value="1"/>
</dbReference>
<dbReference type="AlphaFoldDB" id="A0A6J6N2S1"/>
<evidence type="ECO:0000313" key="5">
    <source>
        <dbReference type="EMBL" id="CAB4826020.1"/>
    </source>
</evidence>
<evidence type="ECO:0000256" key="2">
    <source>
        <dbReference type="ARBA" id="ARBA00023315"/>
    </source>
</evidence>
<dbReference type="PANTHER" id="PTHR23091:SF4">
    <property type="entry name" value="N-TERMINAL AMINO-ACID N(ALPHA)-ACETYLTRANSFERASE NATA"/>
    <property type="match status" value="1"/>
</dbReference>
<organism evidence="4">
    <name type="scientific">freshwater metagenome</name>
    <dbReference type="NCBI Taxonomy" id="449393"/>
    <lineage>
        <taxon>unclassified sequences</taxon>
        <taxon>metagenomes</taxon>
        <taxon>ecological metagenomes</taxon>
    </lineage>
</organism>
<dbReference type="InterPro" id="IPR006464">
    <property type="entry name" value="AcTrfase_RimI/Ard1"/>
</dbReference>
<gene>
    <name evidence="4" type="ORF">UFOPK2359_00550</name>
    <name evidence="5" type="ORF">UFOPK3167_00618</name>
</gene>
<evidence type="ECO:0000313" key="4">
    <source>
        <dbReference type="EMBL" id="CAB4678833.1"/>
    </source>
</evidence>
<dbReference type="Gene3D" id="3.40.630.30">
    <property type="match status" value="1"/>
</dbReference>
<evidence type="ECO:0000256" key="1">
    <source>
        <dbReference type="ARBA" id="ARBA00022679"/>
    </source>
</evidence>
<keyword evidence="2" id="KW-0012">Acyltransferase</keyword>
<dbReference type="InterPro" id="IPR045047">
    <property type="entry name" value="Ard1-like"/>
</dbReference>
<dbReference type="InterPro" id="IPR000182">
    <property type="entry name" value="GNAT_dom"/>
</dbReference>
<evidence type="ECO:0000259" key="3">
    <source>
        <dbReference type="PROSITE" id="PS51186"/>
    </source>
</evidence>
<feature type="domain" description="N-acetyltransferase" evidence="3">
    <location>
        <begin position="2"/>
        <end position="151"/>
    </location>
</feature>
<dbReference type="Pfam" id="PF00583">
    <property type="entry name" value="Acetyltransf_1"/>
    <property type="match status" value="1"/>
</dbReference>
<accession>A0A6J6N2S1</accession>